<name>A0A1R3RWM7_ASPC5</name>
<evidence type="ECO:0008006" key="3">
    <source>
        <dbReference type="Google" id="ProtNLM"/>
    </source>
</evidence>
<dbReference type="OMA" id="GWHIRRA"/>
<accession>A0A1R3RWM7</accession>
<proteinExistence type="predicted"/>
<dbReference type="AlphaFoldDB" id="A0A1R3RWM7"/>
<dbReference type="EMBL" id="KV907495">
    <property type="protein sequence ID" value="OOF98888.1"/>
    <property type="molecule type" value="Genomic_DNA"/>
</dbReference>
<protein>
    <recommendedName>
        <fullName evidence="3">Protein kinase domain-containing protein</fullName>
    </recommendedName>
</protein>
<dbReference type="OrthoDB" id="4138941at2759"/>
<reference evidence="2" key="1">
    <citation type="journal article" date="2017" name="Genome Biol.">
        <title>Comparative genomics reveals high biological diversity and specific adaptations in the industrially and medically important fungal genus Aspergillus.</title>
        <authorList>
            <person name="de Vries R.P."/>
            <person name="Riley R."/>
            <person name="Wiebenga A."/>
            <person name="Aguilar-Osorio G."/>
            <person name="Amillis S."/>
            <person name="Uchima C.A."/>
            <person name="Anderluh G."/>
            <person name="Asadollahi M."/>
            <person name="Askin M."/>
            <person name="Barry K."/>
            <person name="Battaglia E."/>
            <person name="Bayram O."/>
            <person name="Benocci T."/>
            <person name="Braus-Stromeyer S.A."/>
            <person name="Caldana C."/>
            <person name="Canovas D."/>
            <person name="Cerqueira G.C."/>
            <person name="Chen F."/>
            <person name="Chen W."/>
            <person name="Choi C."/>
            <person name="Clum A."/>
            <person name="Dos Santos R.A."/>
            <person name="Damasio A.R."/>
            <person name="Diallinas G."/>
            <person name="Emri T."/>
            <person name="Fekete E."/>
            <person name="Flipphi M."/>
            <person name="Freyberg S."/>
            <person name="Gallo A."/>
            <person name="Gournas C."/>
            <person name="Habgood R."/>
            <person name="Hainaut M."/>
            <person name="Harispe M.L."/>
            <person name="Henrissat B."/>
            <person name="Hilden K.S."/>
            <person name="Hope R."/>
            <person name="Hossain A."/>
            <person name="Karabika E."/>
            <person name="Karaffa L."/>
            <person name="Karanyi Z."/>
            <person name="Krasevec N."/>
            <person name="Kuo A."/>
            <person name="Kusch H."/>
            <person name="LaButti K."/>
            <person name="Lagendijk E.L."/>
            <person name="Lapidus A."/>
            <person name="Levasseur A."/>
            <person name="Lindquist E."/>
            <person name="Lipzen A."/>
            <person name="Logrieco A.F."/>
            <person name="MacCabe A."/>
            <person name="Maekelae M.R."/>
            <person name="Malavazi I."/>
            <person name="Melin P."/>
            <person name="Meyer V."/>
            <person name="Mielnichuk N."/>
            <person name="Miskei M."/>
            <person name="Molnar A.P."/>
            <person name="Mule G."/>
            <person name="Ngan C.Y."/>
            <person name="Orejas M."/>
            <person name="Orosz E."/>
            <person name="Ouedraogo J.P."/>
            <person name="Overkamp K.M."/>
            <person name="Park H.-S."/>
            <person name="Perrone G."/>
            <person name="Piumi F."/>
            <person name="Punt P.J."/>
            <person name="Ram A.F."/>
            <person name="Ramon A."/>
            <person name="Rauscher S."/>
            <person name="Record E."/>
            <person name="Riano-Pachon D.M."/>
            <person name="Robert V."/>
            <person name="Roehrig J."/>
            <person name="Ruller R."/>
            <person name="Salamov A."/>
            <person name="Salih N.S."/>
            <person name="Samson R.A."/>
            <person name="Sandor E."/>
            <person name="Sanguinetti M."/>
            <person name="Schuetze T."/>
            <person name="Sepcic K."/>
            <person name="Shelest E."/>
            <person name="Sherlock G."/>
            <person name="Sophianopoulou V."/>
            <person name="Squina F.M."/>
            <person name="Sun H."/>
            <person name="Susca A."/>
            <person name="Todd R.B."/>
            <person name="Tsang A."/>
            <person name="Unkles S.E."/>
            <person name="van de Wiele N."/>
            <person name="van Rossen-Uffink D."/>
            <person name="Oliveira J.V."/>
            <person name="Vesth T.C."/>
            <person name="Visser J."/>
            <person name="Yu J.-H."/>
            <person name="Zhou M."/>
            <person name="Andersen M.R."/>
            <person name="Archer D.B."/>
            <person name="Baker S.E."/>
            <person name="Benoit I."/>
            <person name="Brakhage A.A."/>
            <person name="Braus G.H."/>
            <person name="Fischer R."/>
            <person name="Frisvad J.C."/>
            <person name="Goldman G.H."/>
            <person name="Houbraken J."/>
            <person name="Oakley B."/>
            <person name="Pocsi I."/>
            <person name="Scazzocchio C."/>
            <person name="Seiboth B."/>
            <person name="vanKuyk P.A."/>
            <person name="Wortman J."/>
            <person name="Dyer P.S."/>
            <person name="Grigoriev I.V."/>
        </authorList>
    </citation>
    <scope>NUCLEOTIDE SEQUENCE [LARGE SCALE GENOMIC DNA]</scope>
    <source>
        <strain evidence="2">ITEM 5010</strain>
    </source>
</reference>
<dbReference type="SUPFAM" id="SSF56112">
    <property type="entry name" value="Protein kinase-like (PK-like)"/>
    <property type="match status" value="1"/>
</dbReference>
<dbReference type="VEuPathDB" id="FungiDB:ASPCADRAFT_2317"/>
<dbReference type="Proteomes" id="UP000188318">
    <property type="component" value="Unassembled WGS sequence"/>
</dbReference>
<organism evidence="1 2">
    <name type="scientific">Aspergillus carbonarius (strain ITEM 5010)</name>
    <dbReference type="NCBI Taxonomy" id="602072"/>
    <lineage>
        <taxon>Eukaryota</taxon>
        <taxon>Fungi</taxon>
        <taxon>Dikarya</taxon>
        <taxon>Ascomycota</taxon>
        <taxon>Pezizomycotina</taxon>
        <taxon>Eurotiomycetes</taxon>
        <taxon>Eurotiomycetidae</taxon>
        <taxon>Eurotiales</taxon>
        <taxon>Aspergillaceae</taxon>
        <taxon>Aspergillus</taxon>
        <taxon>Aspergillus subgen. Circumdati</taxon>
    </lineage>
</organism>
<sequence>MNKEPTWTNLFFSNNPPEFIQELNNEANLQSFHPKYENWKLGSKADKGRQPDPDQIQVFWLPSHGHRNYIAKVFPEYTEQQATAQPRRLRIPQSHIPNLIHNAVHEFDRFSREARAYAHIDRFCSSQEWIYFPRFCGVMIDLDRSKFSSGYPQQRAIILEAIKPDIRSRRILAESTSLPPETQSEVSSQILAELSMSPFEHEWYLSLLHDRLRRLSALHRMGITHGDVQDWHFRIPDDFHDTVLYDFSEAYTFSPRLPLWVNHGKPRPLSRIAEGERRCVELQIEERAKQRDLRSHLIKSSPEPIVDNALWQPLDKEEGMLELIILKVWSRPDDFTRPTLSSVLPFLEYLGRKSDPGWHIRRARLLARYESVWAIPHDDENDSRSTIFQNESPFETVHGSHFLLCLIPKSWGVRDPVVRDKLRHACCLLVSSGRSGRIIEWDNFIA</sequence>
<dbReference type="STRING" id="602072.A0A1R3RWM7"/>
<keyword evidence="2" id="KW-1185">Reference proteome</keyword>
<gene>
    <name evidence="1" type="ORF">ASPCADRAFT_2317</name>
</gene>
<dbReference type="InterPro" id="IPR011009">
    <property type="entry name" value="Kinase-like_dom_sf"/>
</dbReference>
<evidence type="ECO:0000313" key="2">
    <source>
        <dbReference type="Proteomes" id="UP000188318"/>
    </source>
</evidence>
<evidence type="ECO:0000313" key="1">
    <source>
        <dbReference type="EMBL" id="OOF98888.1"/>
    </source>
</evidence>